<comment type="subcellular location">
    <subcellularLocation>
        <location evidence="1">Membrane</location>
        <topology evidence="1">Single-pass membrane protein</topology>
    </subcellularLocation>
</comment>
<evidence type="ECO:0000256" key="4">
    <source>
        <dbReference type="ARBA" id="ARBA00023136"/>
    </source>
</evidence>
<evidence type="ECO:0000256" key="5">
    <source>
        <dbReference type="SAM" id="Phobius"/>
    </source>
</evidence>
<evidence type="ECO:0000256" key="1">
    <source>
        <dbReference type="ARBA" id="ARBA00004167"/>
    </source>
</evidence>
<comment type="caution">
    <text evidence="7">The sequence shown here is derived from an EMBL/GenBank/DDBJ whole genome shotgun (WGS) entry which is preliminary data.</text>
</comment>
<evidence type="ECO:0000259" key="6">
    <source>
        <dbReference type="Pfam" id="PF03544"/>
    </source>
</evidence>
<proteinExistence type="predicted"/>
<protein>
    <recommendedName>
        <fullName evidence="6">TonB C-terminal domain-containing protein</fullName>
    </recommendedName>
</protein>
<keyword evidence="2 5" id="KW-0812">Transmembrane</keyword>
<dbReference type="NCBIfam" id="TIGR01352">
    <property type="entry name" value="tonB_Cterm"/>
    <property type="match status" value="1"/>
</dbReference>
<accession>A0A1F7F9B0</accession>
<name>A0A1F7F9B0_UNCRA</name>
<dbReference type="InterPro" id="IPR006260">
    <property type="entry name" value="TonB/TolA_C"/>
</dbReference>
<dbReference type="EMBL" id="MFYX01000092">
    <property type="protein sequence ID" value="OGK03264.1"/>
    <property type="molecule type" value="Genomic_DNA"/>
</dbReference>
<organism evidence="7 8">
    <name type="scientific">Candidatus Raymondbacteria bacterium RIFOXYD12_FULL_49_13</name>
    <dbReference type="NCBI Taxonomy" id="1817890"/>
    <lineage>
        <taxon>Bacteria</taxon>
        <taxon>Raymondiibacteriota</taxon>
    </lineage>
</organism>
<evidence type="ECO:0000313" key="8">
    <source>
        <dbReference type="Proteomes" id="UP000179243"/>
    </source>
</evidence>
<sequence length="323" mass="34978">MSDQRLVAVVQRKDIFLVDDDRRMGVIMAIFLAIGMMLGVWFSTMEVVEVVSDFFENLPPELTAKLVVDVKKDEKKEEKKEKKKEDKMKKKVLKAQELRAKATGGVGKGDIRQKVTQKGLLAIVSGKASSNAVAGAAFQNNVFSKDLDAILDNVGGLKTAGQSAVGRMGKAGGQFNMGYTGGGGAGGIDDLLNGLAGEAAGVSGLRSRSRDIDLPNSASFWNSQDGLNGRNPQDIYRVVMQHIGGLRHEYNKRLRDKPGLKGKITVKFTIAQSGRVLMCKLVESTMGDPTLEQSVVEKIKTWKFGPCSKCGIATVTYPFAFSQ</sequence>
<gene>
    <name evidence="7" type="ORF">A2519_13130</name>
</gene>
<evidence type="ECO:0000256" key="3">
    <source>
        <dbReference type="ARBA" id="ARBA00022989"/>
    </source>
</evidence>
<reference evidence="7 8" key="1">
    <citation type="journal article" date="2016" name="Nat. Commun.">
        <title>Thousands of microbial genomes shed light on interconnected biogeochemical processes in an aquifer system.</title>
        <authorList>
            <person name="Anantharaman K."/>
            <person name="Brown C.T."/>
            <person name="Hug L.A."/>
            <person name="Sharon I."/>
            <person name="Castelle C.J."/>
            <person name="Probst A.J."/>
            <person name="Thomas B.C."/>
            <person name="Singh A."/>
            <person name="Wilkins M.J."/>
            <person name="Karaoz U."/>
            <person name="Brodie E.L."/>
            <person name="Williams K.H."/>
            <person name="Hubbard S.S."/>
            <person name="Banfield J.F."/>
        </authorList>
    </citation>
    <scope>NUCLEOTIDE SEQUENCE [LARGE SCALE GENOMIC DNA]</scope>
</reference>
<dbReference type="InterPro" id="IPR049806">
    <property type="entry name" value="MasK-like_C"/>
</dbReference>
<keyword evidence="4 5" id="KW-0472">Membrane</keyword>
<dbReference type="AlphaFoldDB" id="A0A1F7F9B0"/>
<evidence type="ECO:0000256" key="2">
    <source>
        <dbReference type="ARBA" id="ARBA00022692"/>
    </source>
</evidence>
<dbReference type="Pfam" id="PF03544">
    <property type="entry name" value="TonB_C"/>
    <property type="match status" value="1"/>
</dbReference>
<feature type="transmembrane region" description="Helical" evidence="5">
    <location>
        <begin position="24"/>
        <end position="42"/>
    </location>
</feature>
<dbReference type="NCBIfam" id="NF033768">
    <property type="entry name" value="myxo_SS_tail"/>
    <property type="match status" value="1"/>
</dbReference>
<dbReference type="GO" id="GO:0055085">
    <property type="term" value="P:transmembrane transport"/>
    <property type="evidence" value="ECO:0007669"/>
    <property type="project" value="InterPro"/>
</dbReference>
<dbReference type="SUPFAM" id="SSF74653">
    <property type="entry name" value="TolA/TonB C-terminal domain"/>
    <property type="match status" value="1"/>
</dbReference>
<dbReference type="InterPro" id="IPR037682">
    <property type="entry name" value="TonB_C"/>
</dbReference>
<dbReference type="GO" id="GO:0016020">
    <property type="term" value="C:membrane"/>
    <property type="evidence" value="ECO:0007669"/>
    <property type="project" value="UniProtKB-SubCell"/>
</dbReference>
<keyword evidence="3 5" id="KW-1133">Transmembrane helix</keyword>
<dbReference type="Proteomes" id="UP000179243">
    <property type="component" value="Unassembled WGS sequence"/>
</dbReference>
<evidence type="ECO:0000313" key="7">
    <source>
        <dbReference type="EMBL" id="OGK03264.1"/>
    </source>
</evidence>
<feature type="domain" description="TonB C-terminal" evidence="6">
    <location>
        <begin position="258"/>
        <end position="321"/>
    </location>
</feature>
<dbReference type="Gene3D" id="3.30.1150.10">
    <property type="match status" value="1"/>
</dbReference>